<evidence type="ECO:0000313" key="2">
    <source>
        <dbReference type="EMBL" id="ODV81140.1"/>
    </source>
</evidence>
<dbReference type="GeneID" id="30980549"/>
<keyword evidence="1" id="KW-0732">Signal</keyword>
<dbReference type="AlphaFoldDB" id="A0A1E4SNN9"/>
<feature type="signal peptide" evidence="1">
    <location>
        <begin position="1"/>
        <end position="24"/>
    </location>
</feature>
<name>A0A1E4SNN9_9ASCO</name>
<protein>
    <recommendedName>
        <fullName evidence="4">Secreted protein</fullName>
    </recommendedName>
</protein>
<feature type="chain" id="PRO_5009162906" description="Secreted protein" evidence="1">
    <location>
        <begin position="25"/>
        <end position="170"/>
    </location>
</feature>
<evidence type="ECO:0008006" key="4">
    <source>
        <dbReference type="Google" id="ProtNLM"/>
    </source>
</evidence>
<accession>A0A1E4SNN9</accession>
<keyword evidence="3" id="KW-1185">Reference proteome</keyword>
<dbReference type="EMBL" id="KV453910">
    <property type="protein sequence ID" value="ODV81140.1"/>
    <property type="molecule type" value="Genomic_DNA"/>
</dbReference>
<dbReference type="Proteomes" id="UP000094285">
    <property type="component" value="Unassembled WGS sequence"/>
</dbReference>
<evidence type="ECO:0000313" key="3">
    <source>
        <dbReference type="Proteomes" id="UP000094285"/>
    </source>
</evidence>
<evidence type="ECO:0000256" key="1">
    <source>
        <dbReference type="SAM" id="SignalP"/>
    </source>
</evidence>
<reference evidence="3" key="1">
    <citation type="submission" date="2016-05" db="EMBL/GenBank/DDBJ databases">
        <title>Comparative genomics of biotechnologically important yeasts.</title>
        <authorList>
            <consortium name="DOE Joint Genome Institute"/>
            <person name="Riley R."/>
            <person name="Haridas S."/>
            <person name="Wolfe K.H."/>
            <person name="Lopes M.R."/>
            <person name="Hittinger C.T."/>
            <person name="Goker M."/>
            <person name="Salamov A."/>
            <person name="Wisecaver J."/>
            <person name="Long T.M."/>
            <person name="Aerts A.L."/>
            <person name="Barry K."/>
            <person name="Choi C."/>
            <person name="Clum A."/>
            <person name="Coughlan A.Y."/>
            <person name="Deshpande S."/>
            <person name="Douglass A.P."/>
            <person name="Hanson S.J."/>
            <person name="Klenk H.-P."/>
            <person name="Labutti K."/>
            <person name="Lapidus A."/>
            <person name="Lindquist E."/>
            <person name="Lipzen A."/>
            <person name="Meier-Kolthoff J.P."/>
            <person name="Ohm R.A."/>
            <person name="Otillar R.P."/>
            <person name="Pangilinan J."/>
            <person name="Peng Y."/>
            <person name="Rokas A."/>
            <person name="Rosa C.A."/>
            <person name="Scheuner C."/>
            <person name="Sibirny A.A."/>
            <person name="Slot J.C."/>
            <person name="Stielow J.B."/>
            <person name="Sun H."/>
            <person name="Kurtzman C.P."/>
            <person name="Blackwell M."/>
            <person name="Grigoriev I.V."/>
            <person name="Jeffries T.W."/>
        </authorList>
    </citation>
    <scope>NUCLEOTIDE SEQUENCE [LARGE SCALE GENOMIC DNA]</scope>
    <source>
        <strain evidence="3">NRRL Y-17324</strain>
    </source>
</reference>
<organism evidence="2 3">
    <name type="scientific">Suhomyces tanzawaensis NRRL Y-17324</name>
    <dbReference type="NCBI Taxonomy" id="984487"/>
    <lineage>
        <taxon>Eukaryota</taxon>
        <taxon>Fungi</taxon>
        <taxon>Dikarya</taxon>
        <taxon>Ascomycota</taxon>
        <taxon>Saccharomycotina</taxon>
        <taxon>Pichiomycetes</taxon>
        <taxon>Debaryomycetaceae</taxon>
        <taxon>Suhomyces</taxon>
    </lineage>
</organism>
<dbReference type="RefSeq" id="XP_020066262.1">
    <property type="nucleotide sequence ID" value="XM_020206412.1"/>
</dbReference>
<sequence>MPTWCKYSHVSLLILFHCRILCIADRDKPRPWPEIRTDRAIMASGDQRINPRAIPLGSLQPNHSCQVRLLVNSPEATCTRRSVAACLTARRAAVGPHGRLICQIAHHRKVGHVQCLLTPLDGGSFDADFTAITCRFERAGKIGVRLTVFRDLFLAKDNPVSHQTPELGLS</sequence>
<gene>
    <name evidence="2" type="ORF">CANTADRAFT_191096</name>
</gene>
<proteinExistence type="predicted"/>